<organism evidence="4 5">
    <name type="scientific">Candidatus Desulfatibia vada</name>
    <dbReference type="NCBI Taxonomy" id="2841696"/>
    <lineage>
        <taxon>Bacteria</taxon>
        <taxon>Pseudomonadati</taxon>
        <taxon>Thermodesulfobacteriota</taxon>
        <taxon>Desulfobacteria</taxon>
        <taxon>Desulfobacterales</taxon>
        <taxon>Desulfobacterales incertae sedis</taxon>
        <taxon>Candidatus Desulfatibia</taxon>
    </lineage>
</organism>
<dbReference type="InterPro" id="IPR043502">
    <property type="entry name" value="DNA/RNA_pol_sf"/>
</dbReference>
<evidence type="ECO:0000256" key="2">
    <source>
        <dbReference type="SAM" id="MobiDB-lite"/>
    </source>
</evidence>
<proteinExistence type="inferred from homology"/>
<dbReference type="EMBL" id="JACNIG010000423">
    <property type="protein sequence ID" value="MBC8434357.1"/>
    <property type="molecule type" value="Genomic_DNA"/>
</dbReference>
<sequence length="253" mass="30363">LHNRKQDGIIEQDSKQREPESGPLSPLLSNIVLNELDKELEQRELRFVRYADDFSIFLKTTRAAHRVKRRITRFIENRLHLLVNEKKSATCRPLNYEYLGFAFESSYQKGVRGQYQLVVSKSSWMELKYKIKQITRKTIPANFDERIKRLKLLMRGWLNYFRPASIFGKLKTMDGWVRNRLRYCIWHHWKKPRRRAKNLTRLGIPNEMAWQWAYSRMGGWAVSCSPILITTITLDRLRSRGYVSFLEYYLDKR</sequence>
<comment type="similarity">
    <text evidence="1">Belongs to the bacterial reverse transcriptase family.</text>
</comment>
<dbReference type="PANTHER" id="PTHR34047">
    <property type="entry name" value="NUCLEAR INTRON MATURASE 1, MITOCHONDRIAL-RELATED"/>
    <property type="match status" value="1"/>
</dbReference>
<evidence type="ECO:0000313" key="5">
    <source>
        <dbReference type="Proteomes" id="UP000605201"/>
    </source>
</evidence>
<comment type="caution">
    <text evidence="4">The sequence shown here is derived from an EMBL/GenBank/DDBJ whole genome shotgun (WGS) entry which is preliminary data.</text>
</comment>
<dbReference type="InterPro" id="IPR000477">
    <property type="entry name" value="RT_dom"/>
</dbReference>
<dbReference type="SUPFAM" id="SSF56672">
    <property type="entry name" value="DNA/RNA polymerases"/>
    <property type="match status" value="1"/>
</dbReference>
<feature type="domain" description="Reverse transcriptase" evidence="3">
    <location>
        <begin position="1"/>
        <end position="103"/>
    </location>
</feature>
<dbReference type="InterPro" id="IPR013597">
    <property type="entry name" value="Mat_intron_G2"/>
</dbReference>
<dbReference type="GO" id="GO:0003964">
    <property type="term" value="F:RNA-directed DNA polymerase activity"/>
    <property type="evidence" value="ECO:0007669"/>
    <property type="project" value="UniProtKB-KW"/>
</dbReference>
<keyword evidence="4" id="KW-0695">RNA-directed DNA polymerase</keyword>
<name>A0A8J6P621_9BACT</name>
<protein>
    <submittedName>
        <fullName evidence="4">Group II intron reverse transcriptase/maturase</fullName>
    </submittedName>
</protein>
<gene>
    <name evidence="4" type="ORF">H8D96_20810</name>
</gene>
<dbReference type="Proteomes" id="UP000605201">
    <property type="component" value="Unassembled WGS sequence"/>
</dbReference>
<evidence type="ECO:0000259" key="3">
    <source>
        <dbReference type="PROSITE" id="PS50878"/>
    </source>
</evidence>
<accession>A0A8J6P621</accession>
<evidence type="ECO:0000313" key="4">
    <source>
        <dbReference type="EMBL" id="MBC8434357.1"/>
    </source>
</evidence>
<dbReference type="PROSITE" id="PS50878">
    <property type="entry name" value="RT_POL"/>
    <property type="match status" value="1"/>
</dbReference>
<dbReference type="Pfam" id="PF08388">
    <property type="entry name" value="GIIM"/>
    <property type="match status" value="1"/>
</dbReference>
<feature type="region of interest" description="Disordered" evidence="2">
    <location>
        <begin position="1"/>
        <end position="23"/>
    </location>
</feature>
<evidence type="ECO:0000256" key="1">
    <source>
        <dbReference type="ARBA" id="ARBA00034120"/>
    </source>
</evidence>
<keyword evidence="4" id="KW-0548">Nucleotidyltransferase</keyword>
<feature type="non-terminal residue" evidence="4">
    <location>
        <position position="1"/>
    </location>
</feature>
<keyword evidence="4" id="KW-0808">Transferase</keyword>
<feature type="compositionally biased region" description="Basic and acidic residues" evidence="2">
    <location>
        <begin position="1"/>
        <end position="20"/>
    </location>
</feature>
<dbReference type="Pfam" id="PF00078">
    <property type="entry name" value="RVT_1"/>
    <property type="match status" value="1"/>
</dbReference>
<dbReference type="AlphaFoldDB" id="A0A8J6P621"/>
<dbReference type="InterPro" id="IPR051083">
    <property type="entry name" value="GrpII_Intron_Splice-Mob/Def"/>
</dbReference>
<reference evidence="4 5" key="1">
    <citation type="submission" date="2020-08" db="EMBL/GenBank/DDBJ databases">
        <title>Bridging the membrane lipid divide: bacteria of the FCB group superphylum have the potential to synthesize archaeal ether lipids.</title>
        <authorList>
            <person name="Villanueva L."/>
            <person name="Von Meijenfeldt F.A.B."/>
            <person name="Westbye A.B."/>
            <person name="Yadav S."/>
            <person name="Hopmans E.C."/>
            <person name="Dutilh B.E."/>
            <person name="Sinninghe Damste J.S."/>
        </authorList>
    </citation>
    <scope>NUCLEOTIDE SEQUENCE [LARGE SCALE GENOMIC DNA]</scope>
    <source>
        <strain evidence="4">NIOZ-UU17</strain>
    </source>
</reference>
<dbReference type="PANTHER" id="PTHR34047:SF8">
    <property type="entry name" value="PROTEIN YKFC"/>
    <property type="match status" value="1"/>
</dbReference>